<dbReference type="EMBL" id="JAFIMR010000041">
    <property type="protein sequence ID" value="KAI1857078.1"/>
    <property type="molecule type" value="Genomic_DNA"/>
</dbReference>
<comment type="caution">
    <text evidence="1">The sequence shown here is derived from an EMBL/GenBank/DDBJ whole genome shotgun (WGS) entry which is preliminary data.</text>
</comment>
<dbReference type="PANTHER" id="PTHR33112">
    <property type="entry name" value="DOMAIN PROTEIN, PUTATIVE-RELATED"/>
    <property type="match status" value="1"/>
</dbReference>
<dbReference type="Proteomes" id="UP000829685">
    <property type="component" value="Unassembled WGS sequence"/>
</dbReference>
<accession>A0A9P9WCS9</accession>
<keyword evidence="2" id="KW-1185">Reference proteome</keyword>
<proteinExistence type="predicted"/>
<reference evidence="1" key="1">
    <citation type="submission" date="2021-03" db="EMBL/GenBank/DDBJ databases">
        <title>Revisited historic fungal species revealed as producer of novel bioactive compounds through whole genome sequencing and comparative genomics.</title>
        <authorList>
            <person name="Vignolle G.A."/>
            <person name="Hochenegger N."/>
            <person name="Mach R.L."/>
            <person name="Mach-Aigner A.R."/>
            <person name="Javad Rahimi M."/>
            <person name="Salim K.A."/>
            <person name="Chan C.M."/>
            <person name="Lim L.B.L."/>
            <person name="Cai F."/>
            <person name="Druzhinina I.S."/>
            <person name="U'Ren J.M."/>
            <person name="Derntl C."/>
        </authorList>
    </citation>
    <scope>NUCLEOTIDE SEQUENCE</scope>
    <source>
        <strain evidence="1">TUCIM 5799</strain>
    </source>
</reference>
<gene>
    <name evidence="1" type="ORF">JX265_011279</name>
</gene>
<sequence length="394" mass="43703">MESVYRYGLFNIAGASATDSQERLFRPRDPMPFSPNFACTSWRGKKVEMVWYDDTDRKRILEVDDSSDESLFKRGWGLQKRFLSRRNVIFTKSQIHYRCAEEVSCESIPPDHPSTQIPRLAASRDKERARFSRMKSLAHENCVQAGRILGIPAVHRAPEEKQIPGRALGPHVLQRHGVVVGRPEAAPAAIRRADVVVGPGATFAERGSSPEQPAAPGPSQGFATFLGAHTEPCGADEFGEIEYGWVRIKARVVCLGQNTPLSPSDLLQSAIKPYMMKTAANVSLDHNPWYDAGGTSMYYLLALSARSCWNDSRSLESRQVIATILAAVTPAIGLFQRVGLCELWCLDEGRRDLGGFNPVNAWLNGFKKAVERLDGEEIPSHERCADGEHIITII</sequence>
<name>A0A9P9WCS9_9PEZI</name>
<protein>
    <submittedName>
        <fullName evidence="1">Uncharacterized protein</fullName>
    </submittedName>
</protein>
<dbReference type="PANTHER" id="PTHR33112:SF10">
    <property type="entry name" value="TOL"/>
    <property type="match status" value="1"/>
</dbReference>
<organism evidence="1 2">
    <name type="scientific">Neoarthrinium moseri</name>
    <dbReference type="NCBI Taxonomy" id="1658444"/>
    <lineage>
        <taxon>Eukaryota</taxon>
        <taxon>Fungi</taxon>
        <taxon>Dikarya</taxon>
        <taxon>Ascomycota</taxon>
        <taxon>Pezizomycotina</taxon>
        <taxon>Sordariomycetes</taxon>
        <taxon>Xylariomycetidae</taxon>
        <taxon>Amphisphaeriales</taxon>
        <taxon>Apiosporaceae</taxon>
        <taxon>Neoarthrinium</taxon>
    </lineage>
</organism>
<dbReference type="AlphaFoldDB" id="A0A9P9WCS9"/>
<evidence type="ECO:0000313" key="2">
    <source>
        <dbReference type="Proteomes" id="UP000829685"/>
    </source>
</evidence>
<evidence type="ECO:0000313" key="1">
    <source>
        <dbReference type="EMBL" id="KAI1857078.1"/>
    </source>
</evidence>